<dbReference type="InterPro" id="IPR024953">
    <property type="entry name" value="PP_kinase_middle"/>
</dbReference>
<name>A0A8I1SNL7_9BACI</name>
<evidence type="ECO:0000256" key="5">
    <source>
        <dbReference type="ARBA" id="ARBA00022777"/>
    </source>
</evidence>
<dbReference type="EMBL" id="JAEMWV010000005">
    <property type="protein sequence ID" value="MBN8252215.1"/>
    <property type="molecule type" value="Genomic_DNA"/>
</dbReference>
<dbReference type="SUPFAM" id="SSF56024">
    <property type="entry name" value="Phospholipase D/nuclease"/>
    <property type="match status" value="2"/>
</dbReference>
<dbReference type="GO" id="GO:0005524">
    <property type="term" value="F:ATP binding"/>
    <property type="evidence" value="ECO:0007669"/>
    <property type="project" value="UniProtKB-KW"/>
</dbReference>
<dbReference type="Pfam" id="PF13090">
    <property type="entry name" value="PP_kinase_C"/>
    <property type="match status" value="1"/>
</dbReference>
<protein>
    <recommendedName>
        <fullName evidence="8 9">Polyphosphate kinase</fullName>
        <ecNumber evidence="8 9">2.7.4.1</ecNumber>
    </recommendedName>
    <alternativeName>
        <fullName evidence="8">ATP-polyphosphate phosphotransferase</fullName>
    </alternativeName>
    <alternativeName>
        <fullName evidence="8">Polyphosphoric acid kinase</fullName>
    </alternativeName>
</protein>
<feature type="domain" description="Polyphosphate kinase middle" evidence="10">
    <location>
        <begin position="137"/>
        <end position="322"/>
    </location>
</feature>
<dbReference type="InterPro" id="IPR025198">
    <property type="entry name" value="PPK_N_dom"/>
</dbReference>
<keyword evidence="4 8" id="KW-0547">Nucleotide-binding</keyword>
<feature type="binding site" evidence="8">
    <location>
        <position position="395"/>
    </location>
    <ligand>
        <name>Mg(2+)</name>
        <dbReference type="ChEBI" id="CHEBI:18420"/>
    </ligand>
</feature>
<dbReference type="Gene3D" id="3.30.870.10">
    <property type="entry name" value="Endonuclease Chain A"/>
    <property type="match status" value="2"/>
</dbReference>
<dbReference type="Gene3D" id="3.30.1840.10">
    <property type="entry name" value="Polyphosphate kinase middle domain"/>
    <property type="match status" value="1"/>
</dbReference>
<keyword evidence="6 8" id="KW-0067">ATP-binding</keyword>
<comment type="similarity">
    <text evidence="8 9">Belongs to the polyphosphate kinase 1 (PPK1) family.</text>
</comment>
<evidence type="ECO:0000259" key="13">
    <source>
        <dbReference type="Pfam" id="PF17941"/>
    </source>
</evidence>
<dbReference type="SUPFAM" id="SSF140356">
    <property type="entry name" value="PPK N-terminal domain-like"/>
    <property type="match status" value="1"/>
</dbReference>
<feature type="domain" description="Polyphosphate kinase C-terminal" evidence="12">
    <location>
        <begin position="523"/>
        <end position="695"/>
    </location>
</feature>
<evidence type="ECO:0000259" key="10">
    <source>
        <dbReference type="Pfam" id="PF02503"/>
    </source>
</evidence>
<evidence type="ECO:0000256" key="1">
    <source>
        <dbReference type="ARBA" id="ARBA00022553"/>
    </source>
</evidence>
<dbReference type="InterPro" id="IPR025200">
    <property type="entry name" value="PPK_C_dom2"/>
</dbReference>
<keyword evidence="2 8" id="KW-0808">Transferase</keyword>
<dbReference type="HAMAP" id="MF_00347">
    <property type="entry name" value="Polyphosphate_kinase"/>
    <property type="match status" value="1"/>
</dbReference>
<comment type="caution">
    <text evidence="14">The sequence shown here is derived from an EMBL/GenBank/DDBJ whole genome shotgun (WGS) entry which is preliminary data.</text>
</comment>
<feature type="domain" description="Polyphosphate kinase C-terminal" evidence="13">
    <location>
        <begin position="351"/>
        <end position="516"/>
    </location>
</feature>
<keyword evidence="5 8" id="KW-0418">Kinase</keyword>
<dbReference type="SUPFAM" id="SSF143724">
    <property type="entry name" value="PHP14-like"/>
    <property type="match status" value="1"/>
</dbReference>
<dbReference type="AlphaFoldDB" id="A0A8I1SNL7"/>
<dbReference type="NCBIfam" id="NF003917">
    <property type="entry name" value="PRK05443.1-1"/>
    <property type="match status" value="1"/>
</dbReference>
<dbReference type="GO" id="GO:0046872">
    <property type="term" value="F:metal ion binding"/>
    <property type="evidence" value="ECO:0007669"/>
    <property type="project" value="UniProtKB-KW"/>
</dbReference>
<dbReference type="InterPro" id="IPR041108">
    <property type="entry name" value="PP_kinase_C_1"/>
</dbReference>
<evidence type="ECO:0000259" key="11">
    <source>
        <dbReference type="Pfam" id="PF13089"/>
    </source>
</evidence>
<feature type="binding site" evidence="8">
    <location>
        <position position="488"/>
    </location>
    <ligand>
        <name>ATP</name>
        <dbReference type="ChEBI" id="CHEBI:30616"/>
    </ligand>
</feature>
<feature type="binding site" evidence="8">
    <location>
        <position position="612"/>
    </location>
    <ligand>
        <name>ATP</name>
        <dbReference type="ChEBI" id="CHEBI:30616"/>
    </ligand>
</feature>
<dbReference type="NCBIfam" id="NF003921">
    <property type="entry name" value="PRK05443.2-2"/>
    <property type="match status" value="1"/>
</dbReference>
<dbReference type="PIRSF" id="PIRSF015589">
    <property type="entry name" value="PP_kinase"/>
    <property type="match status" value="1"/>
</dbReference>
<dbReference type="Pfam" id="PF02503">
    <property type="entry name" value="PP_kinase"/>
    <property type="match status" value="1"/>
</dbReference>
<dbReference type="NCBIfam" id="NF003920">
    <property type="entry name" value="PRK05443.2-1"/>
    <property type="match status" value="1"/>
</dbReference>
<dbReference type="CDD" id="cd09168">
    <property type="entry name" value="PLDc_PaPPK1_C2_like"/>
    <property type="match status" value="1"/>
</dbReference>
<dbReference type="FunFam" id="3.30.870.10:FF:000001">
    <property type="entry name" value="Polyphosphate kinase"/>
    <property type="match status" value="1"/>
</dbReference>
<feature type="active site" description="Phosphohistidine intermediate" evidence="8">
    <location>
        <position position="455"/>
    </location>
</feature>
<dbReference type="PANTHER" id="PTHR30218:SF0">
    <property type="entry name" value="POLYPHOSPHATE KINASE"/>
    <property type="match status" value="1"/>
</dbReference>
<dbReference type="GO" id="GO:0006799">
    <property type="term" value="P:polyphosphate biosynthetic process"/>
    <property type="evidence" value="ECO:0007669"/>
    <property type="project" value="UniProtKB-UniRule"/>
</dbReference>
<dbReference type="PANTHER" id="PTHR30218">
    <property type="entry name" value="POLYPHOSPHATE KINASE"/>
    <property type="match status" value="1"/>
</dbReference>
<feature type="binding site" evidence="8">
    <location>
        <position position="57"/>
    </location>
    <ligand>
        <name>ATP</name>
        <dbReference type="ChEBI" id="CHEBI:30616"/>
    </ligand>
</feature>
<gene>
    <name evidence="8" type="primary">ppk</name>
    <name evidence="14" type="ORF">JF537_11580</name>
</gene>
<feature type="binding site" evidence="8">
    <location>
        <position position="584"/>
    </location>
    <ligand>
        <name>ATP</name>
        <dbReference type="ChEBI" id="CHEBI:30616"/>
    </ligand>
</feature>
<accession>A0A8I1SNL7</accession>
<evidence type="ECO:0000259" key="12">
    <source>
        <dbReference type="Pfam" id="PF13090"/>
    </source>
</evidence>
<dbReference type="GO" id="GO:0009358">
    <property type="term" value="C:polyphosphate kinase complex"/>
    <property type="evidence" value="ECO:0007669"/>
    <property type="project" value="InterPro"/>
</dbReference>
<keyword evidence="3 8" id="KW-0479">Metal-binding</keyword>
<dbReference type="Pfam" id="PF17941">
    <property type="entry name" value="PP_kinase_C_1"/>
    <property type="match status" value="1"/>
</dbReference>
<feature type="binding site" evidence="8">
    <location>
        <position position="425"/>
    </location>
    <ligand>
        <name>Mg(2+)</name>
        <dbReference type="ChEBI" id="CHEBI:18420"/>
    </ligand>
</feature>
<evidence type="ECO:0000313" key="15">
    <source>
        <dbReference type="Proteomes" id="UP000664578"/>
    </source>
</evidence>
<feature type="domain" description="Polyphosphate kinase N-terminal" evidence="11">
    <location>
        <begin position="19"/>
        <end position="125"/>
    </location>
</feature>
<dbReference type="InterPro" id="IPR036832">
    <property type="entry name" value="PPK_N_dom_sf"/>
</dbReference>
<dbReference type="InterPro" id="IPR003414">
    <property type="entry name" value="PP_kinase"/>
</dbReference>
<keyword evidence="7 8" id="KW-0460">Magnesium</keyword>
<dbReference type="NCBIfam" id="TIGR03705">
    <property type="entry name" value="poly_P_kin"/>
    <property type="match status" value="1"/>
</dbReference>
<dbReference type="Proteomes" id="UP000664578">
    <property type="component" value="Unassembled WGS sequence"/>
</dbReference>
<comment type="PTM">
    <text evidence="8 9">An intermediate of this reaction is the autophosphorylated ppk in which a phosphate is covalently linked to a histidine residue through a N-P bond.</text>
</comment>
<dbReference type="InterPro" id="IPR036830">
    <property type="entry name" value="PP_kinase_middle_dom_sf"/>
</dbReference>
<dbReference type="GO" id="GO:0008976">
    <property type="term" value="F:polyphosphate kinase activity"/>
    <property type="evidence" value="ECO:0007669"/>
    <property type="project" value="UniProtKB-UniRule"/>
</dbReference>
<evidence type="ECO:0000256" key="7">
    <source>
        <dbReference type="ARBA" id="ARBA00022842"/>
    </source>
</evidence>
<evidence type="ECO:0000256" key="3">
    <source>
        <dbReference type="ARBA" id="ARBA00022723"/>
    </source>
</evidence>
<dbReference type="RefSeq" id="WP_206782676.1">
    <property type="nucleotide sequence ID" value="NZ_JAEMWV010000005.1"/>
</dbReference>
<evidence type="ECO:0000256" key="9">
    <source>
        <dbReference type="RuleBase" id="RU003800"/>
    </source>
</evidence>
<proteinExistence type="inferred from homology"/>
<dbReference type="CDD" id="cd09165">
    <property type="entry name" value="PLDc_PaPPK1_C1_like"/>
    <property type="match status" value="1"/>
</dbReference>
<dbReference type="NCBIfam" id="NF003918">
    <property type="entry name" value="PRK05443.1-2"/>
    <property type="match status" value="1"/>
</dbReference>
<comment type="cofactor">
    <cofactor evidence="8">
        <name>Mg(2+)</name>
        <dbReference type="ChEBI" id="CHEBI:18420"/>
    </cofactor>
</comment>
<evidence type="ECO:0000313" key="14">
    <source>
        <dbReference type="EMBL" id="MBN8252215.1"/>
    </source>
</evidence>
<keyword evidence="1 8" id="KW-0597">Phosphoprotein</keyword>
<sequence length="733" mass="84386">MTTASVDNNVIDLERASLYNNRELSWLAFNKRVLEEAKDANNALLERYKFLSIFSSNLDEFFMVRVAGLLDQVKAGFNRPENKAGLTPKEQLAAISEITHKLVEKQDDIYIDELSPLLAKERVKFVPISKVSPTTLSFLEIFFDREIFPILTPMAVDAYRPFPMLLNKSLNLAIRLQQRCEVNTDYEKSNNEKLALVQVPAGLNRYVELHEHEGARTFVLVEQIISQFIYKLFKGYDVKSVTPFRITRNADLTIHEDEAEDLLKEIEEELKKRKWGAAVRLEVQKHFYDQKMVEYLKEELEVHDKDIYYVQAPLDLTFLFSFYKTIQSSHEHLVAPSFIPQPPQDLEGEKDIFTKIIDEDVLLHHPYESFEPVVNFISQAADDPDVLAIKQTLYRVSGDSPIIKSLERAAEKGKQVTVLVELKARFDEENNVQWAKELEKSGCHVLYGMTGLKTHSKITLVLRRKKGEIQRFVHLGTGNYNDATARVYTDLGLLTSNEQIGIDATNFFNYLSGYMEKPDYHHLSVSPFGIRDTFLELIDKEIAYHKQNGNGHIIAKMNSLTDKHIIVKLYQASAAGVKVDLIIRGICCLRPGIKGVSENIKVRSIVGTFLEHTRIYCFYHNGNSKVFLSSADLMTRNMENRVEILFPILKDHLKERVYTWLDLMLKDNVKAREQDKHGEYHYVKCQPHNEAINSQDILCQMAYNAKKLQNGTVNEWKHKLKLASLGSIKKLMF</sequence>
<comment type="function">
    <text evidence="8 9">Catalyzes the reversible transfer of the terminal phosphate of ATP to form a long-chain polyphosphate (polyP).</text>
</comment>
<dbReference type="EC" id="2.7.4.1" evidence="8 9"/>
<comment type="catalytic activity">
    <reaction evidence="8 9">
        <text>[phosphate](n) + ATP = [phosphate](n+1) + ADP</text>
        <dbReference type="Rhea" id="RHEA:19573"/>
        <dbReference type="Rhea" id="RHEA-COMP:9859"/>
        <dbReference type="Rhea" id="RHEA-COMP:14280"/>
        <dbReference type="ChEBI" id="CHEBI:16838"/>
        <dbReference type="ChEBI" id="CHEBI:30616"/>
        <dbReference type="ChEBI" id="CHEBI:456216"/>
        <dbReference type="EC" id="2.7.4.1"/>
    </reaction>
</comment>
<dbReference type="Gene3D" id="1.20.58.310">
    <property type="entry name" value="Polyphosphate kinase N-terminal domain"/>
    <property type="match status" value="1"/>
</dbReference>
<reference evidence="14" key="1">
    <citation type="submission" date="2020-12" db="EMBL/GenBank/DDBJ databases">
        <title>PHA producing bacteria isolated from mangrove.</title>
        <authorList>
            <person name="Zheng W."/>
            <person name="Yu S."/>
            <person name="Huang Y."/>
        </authorList>
    </citation>
    <scope>NUCLEOTIDE SEQUENCE</scope>
    <source>
        <strain evidence="14">GN22-4</strain>
    </source>
</reference>
<evidence type="ECO:0000256" key="6">
    <source>
        <dbReference type="ARBA" id="ARBA00022840"/>
    </source>
</evidence>
<evidence type="ECO:0000256" key="4">
    <source>
        <dbReference type="ARBA" id="ARBA00022741"/>
    </source>
</evidence>
<evidence type="ECO:0000256" key="8">
    <source>
        <dbReference type="HAMAP-Rule" id="MF_00347"/>
    </source>
</evidence>
<organism evidence="14 15">
    <name type="scientific">Priestia flexa</name>
    <dbReference type="NCBI Taxonomy" id="86664"/>
    <lineage>
        <taxon>Bacteria</taxon>
        <taxon>Bacillati</taxon>
        <taxon>Bacillota</taxon>
        <taxon>Bacilli</taxon>
        <taxon>Bacillales</taxon>
        <taxon>Bacillaceae</taxon>
        <taxon>Priestia</taxon>
    </lineage>
</organism>
<evidence type="ECO:0000256" key="2">
    <source>
        <dbReference type="ARBA" id="ARBA00022679"/>
    </source>
</evidence>
<dbReference type="Pfam" id="PF13089">
    <property type="entry name" value="PP_kinase_N"/>
    <property type="match status" value="1"/>
</dbReference>